<dbReference type="InterPro" id="IPR041677">
    <property type="entry name" value="DNA2/NAM7_AAA_11"/>
</dbReference>
<dbReference type="RefSeq" id="WP_169412956.1">
    <property type="nucleotide sequence ID" value="NZ_JAAXKZ010000034.1"/>
</dbReference>
<dbReference type="InterPro" id="IPR049468">
    <property type="entry name" value="Restrct_endonuc-II-like_dom"/>
</dbReference>
<feature type="domain" description="DNA2/NAM7 helicase-like C-terminal" evidence="9">
    <location>
        <begin position="1120"/>
        <end position="1303"/>
    </location>
</feature>
<evidence type="ECO:0000256" key="3">
    <source>
        <dbReference type="ARBA" id="ARBA00022801"/>
    </source>
</evidence>
<keyword evidence="2" id="KW-0547">Nucleotide-binding</keyword>
<dbReference type="Gene3D" id="3.40.50.300">
    <property type="entry name" value="P-loop containing nucleotide triphosphate hydrolases"/>
    <property type="match status" value="3"/>
</dbReference>
<dbReference type="EMBL" id="JAAXKZ010000034">
    <property type="protein sequence ID" value="NMH92239.1"/>
    <property type="molecule type" value="Genomic_DNA"/>
</dbReference>
<dbReference type="Proteomes" id="UP000586918">
    <property type="component" value="Unassembled WGS sequence"/>
</dbReference>
<gene>
    <name evidence="11" type="ORF">HF519_11790</name>
</gene>
<dbReference type="InterPro" id="IPR050534">
    <property type="entry name" value="Coronavir_polyprotein_1ab"/>
</dbReference>
<keyword evidence="3" id="KW-0378">Hydrolase</keyword>
<evidence type="ECO:0000256" key="1">
    <source>
        <dbReference type="ARBA" id="ARBA00007913"/>
    </source>
</evidence>
<sequence>MTPEHDPAIRDRVIRLMGVLRQLALAKHRPLRHTSGYARALWLGAAQEHCTVQFPSGPGQEVLRVSRVQLEPEPERPRGLGNWVQPPPKNDPLREPVLKERGPRPGVGEVDLADAPEVRDAFGSWMRDWRPWAERERLRRPRQEIFETLFDLHRLTADRPESIELVLCSGLLRTPGVDDADLRIHLITQPLHVEQDLETGDMVCTLADDSVVRLEDDELLSDLPSFDLSGSANLRERLIEQVVSPIDPALPEFLKEWATRTLRIAHTISDTWNDEPGPDPRLTMTPAIVARPRGAYAIRAYYDAMSRALADQKQPVPLGLAQLVEAIEPHDRVSWLERSEALPPADLAEQPLFPLPANEEQAQIIRRLGRDSGVVVEGPPGTGKTHTIANLVSALLAQGQRVLVTSEKAQALRVLRDKLPPAMQELCVSLTDASAKGNSDLAKSVATLAGRKTDFHPERADREIVDLERRRADIQHTHARLMEKIRAVREEETYQHPEIAPGYQGTLAQIAQQLNATAEHDGWLGHGVSGELPLTTGELDELLHLLRSDSDQRRARRGQQLPEAEQLLSSVRFAALAEAIELGEVLRSGDDGSLVAALERLAPESLAHLGPVCEQVAEAVAEMRALPTHAAWTAGSADRLLAGSHAHVWQRAVEQLALVVDSALEHDRAAEFARVHVDAAVDPAVAAPVFERLAAHLAAGGSMRRLLKSAAQKEAERFNGSVLVEGAAVATAAAAAAAAHHLRVLEGARRLDAAFGPLEMGLAVDADRPVLVERMLELRRSCGAVERVLDAVHALRGLLMSLPATERPAINGVAAADRVAAVAIAASHARNSALARVELDDVARQLLSATPPAARAPEMDELIEAHRTADPGRYDEALASLEVARREQADQSRCDELYERTRQASPSLAGAVLRDPADAVWAPRLRRWPQAWAHACATSWIDAQTEPGLEHRLEADLEIAVRDASRLTASLAAAKAWRSCLSRMSAEQVQALQSYRNAMANVGKGTGKFAERFRESAREAMTVAQAAVPAWVMPIQQVLASVAPTPNVFDVVIVDEASQAELTSIFLLWLAPRVIVVGDDKQCTPSEVSSGALQPVLDRIDAELHDVPAYLRTAFTPRDSIFSLLRSRFGQVVRLREHFRCMPEIITWSSNEFYRDAPLVPLRQFGADRLPPLRTSYVEGGFTEGVSTSLVNPTEADAIAASVAKCLDDPAYDGKTFGVVVLQGQAQVDAIRVALMRRVGPHQWEERRVRVGTPPDFQGDERHVVWLSLVVAPNSALRVLSGRTFEQRFNVGASRAQDQLWLFHSVTADLLRPTDLRRSLLDYMTSAGSSLGPVHTDVLRDRPHDAFDSLFEQRVYLDLLARGYHVTPQVETNGRRIDLVVTGAAGKLAVECDGEAFHTTPEQRTADLHREQELKRCGWTFERIRESVYYRNKEAALAPVWEKLDQLGIGPLGDVSGGTWVPRPAVVEELDAPACELPVEVPTAEAG</sequence>
<protein>
    <submittedName>
        <fullName evidence="11">AAA family ATPase</fullName>
    </submittedName>
</protein>
<keyword evidence="6" id="KW-0175">Coiled coil</keyword>
<dbReference type="SUPFAM" id="SSF52540">
    <property type="entry name" value="P-loop containing nucleoside triphosphate hydrolases"/>
    <property type="match status" value="1"/>
</dbReference>
<name>A0A848DI58_9PSEU</name>
<evidence type="ECO:0000256" key="2">
    <source>
        <dbReference type="ARBA" id="ARBA00022741"/>
    </source>
</evidence>
<comment type="caution">
    <text evidence="11">The sequence shown here is derived from an EMBL/GenBank/DDBJ whole genome shotgun (WGS) entry which is preliminary data.</text>
</comment>
<feature type="domain" description="Restriction endonuclease type II-like" evidence="10">
    <location>
        <begin position="1351"/>
        <end position="1444"/>
    </location>
</feature>
<evidence type="ECO:0000259" key="9">
    <source>
        <dbReference type="Pfam" id="PF13087"/>
    </source>
</evidence>
<evidence type="ECO:0000256" key="6">
    <source>
        <dbReference type="SAM" id="Coils"/>
    </source>
</evidence>
<dbReference type="Pfam" id="PF13087">
    <property type="entry name" value="AAA_12"/>
    <property type="match status" value="1"/>
</dbReference>
<comment type="similarity">
    <text evidence="1">Belongs to the DNA2/NAM7 helicase family.</text>
</comment>
<dbReference type="Pfam" id="PF18741">
    <property type="entry name" value="MTES_1575"/>
    <property type="match status" value="1"/>
</dbReference>
<reference evidence="11 12" key="1">
    <citation type="submission" date="2020-04" db="EMBL/GenBank/DDBJ databases">
        <authorList>
            <person name="Klaysubun C."/>
            <person name="Duangmal K."/>
            <person name="Lipun K."/>
        </authorList>
    </citation>
    <scope>NUCLEOTIDE SEQUENCE [LARGE SCALE GENOMIC DNA]</scope>
    <source>
        <strain evidence="11 12">DSM 45300</strain>
    </source>
</reference>
<dbReference type="CDD" id="cd18808">
    <property type="entry name" value="SF1_C_Upf1"/>
    <property type="match status" value="1"/>
</dbReference>
<evidence type="ECO:0000256" key="4">
    <source>
        <dbReference type="ARBA" id="ARBA00022806"/>
    </source>
</evidence>
<feature type="coiled-coil region" evidence="6">
    <location>
        <begin position="464"/>
        <end position="491"/>
    </location>
</feature>
<dbReference type="InterPro" id="IPR027417">
    <property type="entry name" value="P-loop_NTPase"/>
</dbReference>
<evidence type="ECO:0000313" key="12">
    <source>
        <dbReference type="Proteomes" id="UP000586918"/>
    </source>
</evidence>
<evidence type="ECO:0000256" key="7">
    <source>
        <dbReference type="SAM" id="MobiDB-lite"/>
    </source>
</evidence>
<dbReference type="GO" id="GO:0016787">
    <property type="term" value="F:hydrolase activity"/>
    <property type="evidence" value="ECO:0007669"/>
    <property type="project" value="UniProtKB-KW"/>
</dbReference>
<organism evidence="11 12">
    <name type="scientific">Pseudonocardia bannensis</name>
    <dbReference type="NCBI Taxonomy" id="630973"/>
    <lineage>
        <taxon>Bacteria</taxon>
        <taxon>Bacillati</taxon>
        <taxon>Actinomycetota</taxon>
        <taxon>Actinomycetes</taxon>
        <taxon>Pseudonocardiales</taxon>
        <taxon>Pseudonocardiaceae</taxon>
        <taxon>Pseudonocardia</taxon>
    </lineage>
</organism>
<evidence type="ECO:0000259" key="8">
    <source>
        <dbReference type="Pfam" id="PF13086"/>
    </source>
</evidence>
<dbReference type="PANTHER" id="PTHR43788:SF8">
    <property type="entry name" value="DNA-BINDING PROTEIN SMUBP-2"/>
    <property type="match status" value="1"/>
</dbReference>
<feature type="domain" description="DNA2/NAM7 helicase helicase" evidence="8">
    <location>
        <begin position="358"/>
        <end position="421"/>
    </location>
</feature>
<dbReference type="SUPFAM" id="SSF52980">
    <property type="entry name" value="Restriction endonuclease-like"/>
    <property type="match status" value="1"/>
</dbReference>
<dbReference type="Gene3D" id="3.40.960.10">
    <property type="entry name" value="VSR Endonuclease"/>
    <property type="match status" value="1"/>
</dbReference>
<dbReference type="GO" id="GO:0043139">
    <property type="term" value="F:5'-3' DNA helicase activity"/>
    <property type="evidence" value="ECO:0007669"/>
    <property type="project" value="TreeGrafter"/>
</dbReference>
<evidence type="ECO:0000259" key="10">
    <source>
        <dbReference type="Pfam" id="PF18741"/>
    </source>
</evidence>
<proteinExistence type="inferred from homology"/>
<dbReference type="InterPro" id="IPR041679">
    <property type="entry name" value="DNA2/NAM7-like_C"/>
</dbReference>
<feature type="region of interest" description="Disordered" evidence="7">
    <location>
        <begin position="71"/>
        <end position="110"/>
    </location>
</feature>
<dbReference type="GO" id="GO:0005524">
    <property type="term" value="F:ATP binding"/>
    <property type="evidence" value="ECO:0007669"/>
    <property type="project" value="UniProtKB-KW"/>
</dbReference>
<keyword evidence="4" id="KW-0347">Helicase</keyword>
<evidence type="ECO:0000256" key="5">
    <source>
        <dbReference type="ARBA" id="ARBA00022840"/>
    </source>
</evidence>
<feature type="compositionally biased region" description="Basic and acidic residues" evidence="7">
    <location>
        <begin position="91"/>
        <end position="103"/>
    </location>
</feature>
<accession>A0A848DI58</accession>
<keyword evidence="12" id="KW-1185">Reference proteome</keyword>
<evidence type="ECO:0000313" key="11">
    <source>
        <dbReference type="EMBL" id="NMH92239.1"/>
    </source>
</evidence>
<keyword evidence="5" id="KW-0067">ATP-binding</keyword>
<dbReference type="Pfam" id="PF13086">
    <property type="entry name" value="AAA_11"/>
    <property type="match status" value="1"/>
</dbReference>
<dbReference type="InterPro" id="IPR047187">
    <property type="entry name" value="SF1_C_Upf1"/>
</dbReference>
<dbReference type="PANTHER" id="PTHR43788">
    <property type="entry name" value="DNA2/NAM7 HELICASE FAMILY MEMBER"/>
    <property type="match status" value="1"/>
</dbReference>
<dbReference type="InterPro" id="IPR011335">
    <property type="entry name" value="Restrct_endonuc-II-like"/>
</dbReference>